<organism evidence="1">
    <name type="scientific">Amphimedon queenslandica</name>
    <name type="common">Sponge</name>
    <dbReference type="NCBI Taxonomy" id="400682"/>
    <lineage>
        <taxon>Eukaryota</taxon>
        <taxon>Metazoa</taxon>
        <taxon>Porifera</taxon>
        <taxon>Demospongiae</taxon>
        <taxon>Heteroscleromorpha</taxon>
        <taxon>Haplosclerida</taxon>
        <taxon>Niphatidae</taxon>
        <taxon>Amphimedon</taxon>
    </lineage>
</organism>
<name>A0A1X7SNQ7_AMPQE</name>
<reference evidence="1" key="1">
    <citation type="submission" date="2017-05" db="UniProtKB">
        <authorList>
            <consortium name="EnsemblMetazoa"/>
        </authorList>
    </citation>
    <scope>IDENTIFICATION</scope>
</reference>
<sequence length="229" mass="25823">MTAEYNGTRVVCFASGPGAFSSSQPVIILVQTVPPKPFNDDVRVCKLGCQVFFSWTPVNSVLGGIDVSYNITDNHRQNMTINKPHYSLKLNDELAEYEGTIVMVLRASAFNQVAYSEPKTIRYQLSDTNLTLVISSISLENKDIIKYNFIIRLNDLNQCSFNNLTDEKFIACDHRDKLMCKNNSVNLDYQETGGELVFSSTLNSLRRKFNSTLSFDYLGVEIETDKISL</sequence>
<dbReference type="AlphaFoldDB" id="A0A1X7SNQ7"/>
<dbReference type="EnsemblMetazoa" id="Aqu2.1.03703_001">
    <property type="protein sequence ID" value="Aqu2.1.03703_001"/>
    <property type="gene ID" value="Aqu2.1.03703"/>
</dbReference>
<evidence type="ECO:0000313" key="1">
    <source>
        <dbReference type="EnsemblMetazoa" id="Aqu2.1.03703_001"/>
    </source>
</evidence>
<accession>A0A1X7SNQ7</accession>
<dbReference type="InParanoid" id="A0A1X7SNQ7"/>
<proteinExistence type="predicted"/>
<protein>
    <submittedName>
        <fullName evidence="1">Uncharacterized protein</fullName>
    </submittedName>
</protein>